<proteinExistence type="predicted"/>
<dbReference type="RefSeq" id="WP_092383275.1">
    <property type="nucleotide sequence ID" value="NZ_LT629787.1"/>
</dbReference>
<reference evidence="2" key="1">
    <citation type="submission" date="2016-10" db="EMBL/GenBank/DDBJ databases">
        <authorList>
            <person name="Varghese N."/>
            <person name="Submissions S."/>
        </authorList>
    </citation>
    <scope>NUCLEOTIDE SEQUENCE [LARGE SCALE GENOMIC DNA]</scope>
    <source>
        <strain evidence="2">CECT 8338</strain>
    </source>
</reference>
<evidence type="ECO:0008006" key="3">
    <source>
        <dbReference type="Google" id="ProtNLM"/>
    </source>
</evidence>
<dbReference type="STRING" id="1434072.SAMN05216210_0203"/>
<gene>
    <name evidence="1" type="ORF">SAMN05216210_0203</name>
</gene>
<dbReference type="Gene3D" id="3.40.390.70">
    <property type="match status" value="1"/>
</dbReference>
<keyword evidence="2" id="KW-1185">Reference proteome</keyword>
<name>A0A1H2E160_9GAMM</name>
<accession>A0A1H2E160</accession>
<dbReference type="OrthoDB" id="256753at2"/>
<dbReference type="Pfam" id="PF15887">
    <property type="entry name" value="Peptidase_Mx"/>
    <property type="match status" value="1"/>
</dbReference>
<organism evidence="1 2">
    <name type="scientific">Halopseudomonas salegens</name>
    <dbReference type="NCBI Taxonomy" id="1434072"/>
    <lineage>
        <taxon>Bacteria</taxon>
        <taxon>Pseudomonadati</taxon>
        <taxon>Pseudomonadota</taxon>
        <taxon>Gammaproteobacteria</taxon>
        <taxon>Pseudomonadales</taxon>
        <taxon>Pseudomonadaceae</taxon>
        <taxon>Halopseudomonas</taxon>
    </lineage>
</organism>
<dbReference type="AlphaFoldDB" id="A0A1H2E160"/>
<dbReference type="InterPro" id="IPR031321">
    <property type="entry name" value="UCP012641"/>
</dbReference>
<evidence type="ECO:0000313" key="2">
    <source>
        <dbReference type="Proteomes" id="UP000243924"/>
    </source>
</evidence>
<dbReference type="EMBL" id="LT629787">
    <property type="protein sequence ID" value="SDT88787.1"/>
    <property type="molecule type" value="Genomic_DNA"/>
</dbReference>
<protein>
    <recommendedName>
        <fullName evidence="3">Zinc-binding metallo-peptidase</fullName>
    </recommendedName>
</protein>
<evidence type="ECO:0000313" key="1">
    <source>
        <dbReference type="EMBL" id="SDT88787.1"/>
    </source>
</evidence>
<dbReference type="Proteomes" id="UP000243924">
    <property type="component" value="Chromosome I"/>
</dbReference>
<sequence length="321" mass="36286">MLAFSNPVGAGTLWFHNLTTAEGTPVAYDPQARTFLPMPPFCANREIIGCNWIAPEEGAFCRACAMTALAPDPTLPNAMENWAVTEAAKRWVLDNFGRWHWFRPEDSGMRPIFHMLADGHTLAAMGHGDGVVTISVSEADPVVRVTRREALYEPYRTMIGHMRHEIAHMLWWRLSLREDFLLAFRDMFGDERTDYTAALQKHFDQGPPQDWELFYLTSYASSHPHEDWAETAAHLLHLTDITDSFVATGLTSPELPRHNWDPYSEPDCALLINVATALAARVNHINRSMGLSDLYPFALSETAHRKLAFVHGWLRRGALGF</sequence>